<keyword evidence="8" id="KW-0963">Cytoplasm</keyword>
<comment type="subcellular location">
    <subcellularLocation>
        <location evidence="8">Cytoplasm</location>
    </subcellularLocation>
</comment>
<dbReference type="eggNOG" id="COG0283">
    <property type="taxonomic scope" value="Bacteria"/>
</dbReference>
<dbReference type="GO" id="GO:0006220">
    <property type="term" value="P:pyrimidine nucleotide metabolic process"/>
    <property type="evidence" value="ECO:0007669"/>
    <property type="project" value="UniProtKB-UniRule"/>
</dbReference>
<sequence>MNIKNNIPIIAIDGPTASGKGTVAFSLAKILGWSILDSGAIYRSLAFFIIQNSISYTDINAILSLLKTLKFSFHSNNIHVNSLDITEKIRNEDVGKLASIISENRIIRDSLLNIQRSCIQEPGLIADGRDMGTVVFPFASLKIFLTANIDIRVERRYKQLITSKVSVNISNLRSAIIDRDLRDTQRVVSPLIPAYDAHILDSSYLTNDETVSVILDLWKNRHY</sequence>
<evidence type="ECO:0000256" key="8">
    <source>
        <dbReference type="HAMAP-Rule" id="MF_00238"/>
    </source>
</evidence>
<evidence type="ECO:0000259" key="9">
    <source>
        <dbReference type="Pfam" id="PF02224"/>
    </source>
</evidence>
<dbReference type="Proteomes" id="UP000011686">
    <property type="component" value="Chromosome"/>
</dbReference>
<dbReference type="HOGENOM" id="CLU_079959_2_0_4"/>
<evidence type="ECO:0000256" key="1">
    <source>
        <dbReference type="ARBA" id="ARBA00009427"/>
    </source>
</evidence>
<name>M1M6K0_9PROT</name>
<organism evidence="10 11">
    <name type="scientific">Candidatus Kinetoplastidibacterium crithidiae TCC036E</name>
    <dbReference type="NCBI Taxonomy" id="1208918"/>
    <lineage>
        <taxon>Bacteria</taxon>
        <taxon>Pseudomonadati</taxon>
        <taxon>Pseudomonadota</taxon>
        <taxon>Betaproteobacteria</taxon>
        <taxon>Candidatus Kinetoplastidibacterium</taxon>
    </lineage>
</organism>
<keyword evidence="2 8" id="KW-0808">Transferase</keyword>
<feature type="domain" description="Cytidylate kinase" evidence="9">
    <location>
        <begin position="10"/>
        <end position="219"/>
    </location>
</feature>
<keyword evidence="5 8" id="KW-0067">ATP-binding</keyword>
<evidence type="ECO:0000256" key="7">
    <source>
        <dbReference type="ARBA" id="ARBA00048478"/>
    </source>
</evidence>
<dbReference type="STRING" id="1208918.CDEE_0711"/>
<comment type="similarity">
    <text evidence="1 8">Belongs to the cytidylate kinase family. Type 1 subfamily.</text>
</comment>
<reference evidence="10 11" key="1">
    <citation type="journal article" date="2013" name="Genome Biol. Evol.">
        <title>Genome evolution and phylogenomic analysis of candidatus kinetoplastibacterium, the betaproteobacterial endosymbionts of strigomonas and angomonas.</title>
        <authorList>
            <person name="Alves J.M."/>
            <person name="Serrano M.G."/>
            <person name="Maia da Silva F."/>
            <person name="Voegtly L.J."/>
            <person name="Matveyev A.V."/>
            <person name="Teixeira M.M."/>
            <person name="Camargo E.P."/>
            <person name="Buck G.A."/>
        </authorList>
    </citation>
    <scope>NUCLEOTIDE SEQUENCE [LARGE SCALE GENOMIC DNA]</scope>
    <source>
        <strain evidence="10 11">TCC036E</strain>
    </source>
</reference>
<evidence type="ECO:0000256" key="5">
    <source>
        <dbReference type="ARBA" id="ARBA00022840"/>
    </source>
</evidence>
<dbReference type="NCBIfam" id="TIGR00017">
    <property type="entry name" value="cmk"/>
    <property type="match status" value="1"/>
</dbReference>
<evidence type="ECO:0000313" key="10">
    <source>
        <dbReference type="EMBL" id="AGF47710.1"/>
    </source>
</evidence>
<evidence type="ECO:0000313" key="11">
    <source>
        <dbReference type="Proteomes" id="UP000011686"/>
    </source>
</evidence>
<comment type="catalytic activity">
    <reaction evidence="6 8">
        <text>dCMP + ATP = dCDP + ADP</text>
        <dbReference type="Rhea" id="RHEA:25094"/>
        <dbReference type="ChEBI" id="CHEBI:30616"/>
        <dbReference type="ChEBI" id="CHEBI:57566"/>
        <dbReference type="ChEBI" id="CHEBI:58593"/>
        <dbReference type="ChEBI" id="CHEBI:456216"/>
        <dbReference type="EC" id="2.7.4.25"/>
    </reaction>
</comment>
<dbReference type="GO" id="GO:0036430">
    <property type="term" value="F:CMP kinase activity"/>
    <property type="evidence" value="ECO:0007669"/>
    <property type="project" value="RHEA"/>
</dbReference>
<dbReference type="PATRIC" id="fig|1208918.3.peg.410"/>
<dbReference type="AlphaFoldDB" id="M1M6K0"/>
<keyword evidence="4 8" id="KW-0418">Kinase</keyword>
<dbReference type="GO" id="GO:0036431">
    <property type="term" value="F:dCMP kinase activity"/>
    <property type="evidence" value="ECO:0007669"/>
    <property type="project" value="InterPro"/>
</dbReference>
<keyword evidence="11" id="KW-1185">Reference proteome</keyword>
<protein>
    <recommendedName>
        <fullName evidence="8">Cytidylate kinase</fullName>
        <shortName evidence="8">CK</shortName>
        <ecNumber evidence="8">2.7.4.25</ecNumber>
    </recommendedName>
    <alternativeName>
        <fullName evidence="8">Cytidine monophosphate kinase</fullName>
        <shortName evidence="8">CMP kinase</shortName>
    </alternativeName>
</protein>
<dbReference type="EC" id="2.7.4.25" evidence="8"/>
<dbReference type="InterPro" id="IPR027417">
    <property type="entry name" value="P-loop_NTPase"/>
</dbReference>
<dbReference type="HAMAP" id="MF_00238">
    <property type="entry name" value="Cytidyl_kinase_type1"/>
    <property type="match status" value="1"/>
</dbReference>
<dbReference type="EMBL" id="CP003804">
    <property type="protein sequence ID" value="AGF47710.1"/>
    <property type="molecule type" value="Genomic_DNA"/>
</dbReference>
<comment type="catalytic activity">
    <reaction evidence="7 8">
        <text>CMP + ATP = CDP + ADP</text>
        <dbReference type="Rhea" id="RHEA:11600"/>
        <dbReference type="ChEBI" id="CHEBI:30616"/>
        <dbReference type="ChEBI" id="CHEBI:58069"/>
        <dbReference type="ChEBI" id="CHEBI:60377"/>
        <dbReference type="ChEBI" id="CHEBI:456216"/>
        <dbReference type="EC" id="2.7.4.25"/>
    </reaction>
</comment>
<gene>
    <name evidence="8" type="primary">cmk</name>
    <name evidence="10" type="ORF">CDEE_0711</name>
</gene>
<dbReference type="GO" id="GO:0005524">
    <property type="term" value="F:ATP binding"/>
    <property type="evidence" value="ECO:0007669"/>
    <property type="project" value="UniProtKB-UniRule"/>
</dbReference>
<evidence type="ECO:0000256" key="2">
    <source>
        <dbReference type="ARBA" id="ARBA00022679"/>
    </source>
</evidence>
<keyword evidence="3 8" id="KW-0547">Nucleotide-binding</keyword>
<dbReference type="Pfam" id="PF02224">
    <property type="entry name" value="Cytidylate_kin"/>
    <property type="match status" value="1"/>
</dbReference>
<evidence type="ECO:0000256" key="3">
    <source>
        <dbReference type="ARBA" id="ARBA00022741"/>
    </source>
</evidence>
<dbReference type="Gene3D" id="3.40.50.300">
    <property type="entry name" value="P-loop containing nucleotide triphosphate hydrolases"/>
    <property type="match status" value="1"/>
</dbReference>
<dbReference type="KEGG" id="kct:CDEE_0711"/>
<accession>M1M6K0</accession>
<dbReference type="GO" id="GO:0005737">
    <property type="term" value="C:cytoplasm"/>
    <property type="evidence" value="ECO:0007669"/>
    <property type="project" value="UniProtKB-SubCell"/>
</dbReference>
<feature type="binding site" evidence="8">
    <location>
        <begin position="14"/>
        <end position="22"/>
    </location>
    <ligand>
        <name>ATP</name>
        <dbReference type="ChEBI" id="CHEBI:30616"/>
    </ligand>
</feature>
<dbReference type="InterPro" id="IPR011994">
    <property type="entry name" value="Cytidylate_kinase_dom"/>
</dbReference>
<dbReference type="SUPFAM" id="SSF52540">
    <property type="entry name" value="P-loop containing nucleoside triphosphate hydrolases"/>
    <property type="match status" value="1"/>
</dbReference>
<dbReference type="InterPro" id="IPR003136">
    <property type="entry name" value="Cytidylate_kin"/>
</dbReference>
<dbReference type="RefSeq" id="WP_015238448.1">
    <property type="nucleotide sequence ID" value="NC_020283.1"/>
</dbReference>
<proteinExistence type="inferred from homology"/>
<evidence type="ECO:0000256" key="4">
    <source>
        <dbReference type="ARBA" id="ARBA00022777"/>
    </source>
</evidence>
<evidence type="ECO:0000256" key="6">
    <source>
        <dbReference type="ARBA" id="ARBA00047615"/>
    </source>
</evidence>
<dbReference type="CDD" id="cd02020">
    <property type="entry name" value="CMPK"/>
    <property type="match status" value="1"/>
</dbReference>